<evidence type="ECO:0008006" key="3">
    <source>
        <dbReference type="Google" id="ProtNLM"/>
    </source>
</evidence>
<dbReference type="SUPFAM" id="SSF53756">
    <property type="entry name" value="UDP-Glycosyltransferase/glycogen phosphorylase"/>
    <property type="match status" value="1"/>
</dbReference>
<keyword evidence="2" id="KW-1185">Reference proteome</keyword>
<dbReference type="EMBL" id="NXID01000029">
    <property type="protein sequence ID" value="RXK15391.1"/>
    <property type="molecule type" value="Genomic_DNA"/>
</dbReference>
<evidence type="ECO:0000313" key="1">
    <source>
        <dbReference type="EMBL" id="RXK15391.1"/>
    </source>
</evidence>
<name>A0AAX2AIX0_9BACT</name>
<sequence>MIIFRVTENINIKTTDGTLVSYYKLKTPSNLQNDTLYITTYEDFQDIRRVFSNVDKKKYQAKVIDEKRVTSLEQFPKELGLEYKNQFELLTNAKKQLITKEHDYSENIDFLATYLNDKTIFLQDQLKEVIKPDIKVAILGNIGFEIGEMLSSLTALRIFYEELKKKFSTVILDIYLNSSDNRNFTRDKQIMQTQSFINKVTALSISVNKICEYDYYIDTSFFTKSFFYKELNYVDAWLYKFGIDFKKIDKSRKYNSLNLNFYKPTSILKQKFEELRLKGKILLFHPYSASVERSMPKEIATLFLKKLLYHLHDYTIVSALKIDGVNDANYIDLSSYSKSFYDFSYIISNVDNIITTDTATYHISEAFFIPTIVIFTNENPLKRIENFIYTKAVVVQNKSKNLSFFKFSEDALILHKFRGWKELKVKKIIKLLEKI</sequence>
<dbReference type="AlphaFoldDB" id="A0AAX2AIX0"/>
<proteinExistence type="predicted"/>
<dbReference type="KEGG" id="amyt:AMYT_2244"/>
<dbReference type="RefSeq" id="WP_114842614.1">
    <property type="nucleotide sequence ID" value="NZ_CP031219.1"/>
</dbReference>
<protein>
    <recommendedName>
        <fullName evidence="3">Glycosyltransferase, family 9</fullName>
    </recommendedName>
</protein>
<organism evidence="1 2">
    <name type="scientific">Malaciobacter mytili LMG 24559</name>
    <dbReference type="NCBI Taxonomy" id="1032238"/>
    <lineage>
        <taxon>Bacteria</taxon>
        <taxon>Pseudomonadati</taxon>
        <taxon>Campylobacterota</taxon>
        <taxon>Epsilonproteobacteria</taxon>
        <taxon>Campylobacterales</taxon>
        <taxon>Arcobacteraceae</taxon>
        <taxon>Malaciobacter</taxon>
    </lineage>
</organism>
<reference evidence="1 2" key="1">
    <citation type="submission" date="2017-09" db="EMBL/GenBank/DDBJ databases">
        <title>Genomics of the genus Arcobacter.</title>
        <authorList>
            <person name="Perez-Cataluna A."/>
            <person name="Figueras M.J."/>
            <person name="Salas-Masso N."/>
        </authorList>
    </citation>
    <scope>NUCLEOTIDE SEQUENCE [LARGE SCALE GENOMIC DNA]</scope>
    <source>
        <strain evidence="1 2">CECT 7386</strain>
    </source>
</reference>
<comment type="caution">
    <text evidence="1">The sequence shown here is derived from an EMBL/GenBank/DDBJ whole genome shotgun (WGS) entry which is preliminary data.</text>
</comment>
<accession>A0AAX2AIX0</accession>
<evidence type="ECO:0000313" key="2">
    <source>
        <dbReference type="Proteomes" id="UP000290092"/>
    </source>
</evidence>
<gene>
    <name evidence="1" type="ORF">CP985_08470</name>
</gene>
<dbReference type="Proteomes" id="UP000290092">
    <property type="component" value="Unassembled WGS sequence"/>
</dbReference>
<dbReference type="Gene3D" id="3.40.50.2000">
    <property type="entry name" value="Glycogen Phosphorylase B"/>
    <property type="match status" value="1"/>
</dbReference>